<evidence type="ECO:0000313" key="1">
    <source>
        <dbReference type="EMBL" id="GAH33306.1"/>
    </source>
</evidence>
<feature type="non-terminal residue" evidence="1">
    <location>
        <position position="1"/>
    </location>
</feature>
<name>X1EJ01_9ZZZZ</name>
<dbReference type="EMBL" id="BARU01007840">
    <property type="protein sequence ID" value="GAH33306.1"/>
    <property type="molecule type" value="Genomic_DNA"/>
</dbReference>
<protein>
    <recommendedName>
        <fullName evidence="2">Dipeptidylpeptidase IV N-terminal domain-containing protein</fullName>
    </recommendedName>
</protein>
<reference evidence="1" key="1">
    <citation type="journal article" date="2014" name="Front. Microbiol.">
        <title>High frequency of phylogenetically diverse reductive dehalogenase-homologous genes in deep subseafloor sedimentary metagenomes.</title>
        <authorList>
            <person name="Kawai M."/>
            <person name="Futagami T."/>
            <person name="Toyoda A."/>
            <person name="Takaki Y."/>
            <person name="Nishi S."/>
            <person name="Hori S."/>
            <person name="Arai W."/>
            <person name="Tsubouchi T."/>
            <person name="Morono Y."/>
            <person name="Uchiyama I."/>
            <person name="Ito T."/>
            <person name="Fujiyama A."/>
            <person name="Inagaki F."/>
            <person name="Takami H."/>
        </authorList>
    </citation>
    <scope>NUCLEOTIDE SEQUENCE</scope>
    <source>
        <strain evidence="1">Expedition CK06-06</strain>
    </source>
</reference>
<proteinExistence type="predicted"/>
<organism evidence="1">
    <name type="scientific">marine sediment metagenome</name>
    <dbReference type="NCBI Taxonomy" id="412755"/>
    <lineage>
        <taxon>unclassified sequences</taxon>
        <taxon>metagenomes</taxon>
        <taxon>ecological metagenomes</taxon>
    </lineage>
</organism>
<evidence type="ECO:0008006" key="2">
    <source>
        <dbReference type="Google" id="ProtNLM"/>
    </source>
</evidence>
<gene>
    <name evidence="1" type="ORF">S03H2_15421</name>
</gene>
<dbReference type="AlphaFoldDB" id="X1EJ01"/>
<comment type="caution">
    <text evidence="1">The sequence shown here is derived from an EMBL/GenBank/DDBJ whole genome shotgun (WGS) entry which is preliminary data.</text>
</comment>
<accession>X1EJ01</accession>
<sequence>YFLCMESDFQDRPPKAGDSLAIGMVDLANNEFIPLTETKAWNFQQGCMLHWLEDEQGKTIIYNDRIDNKFHAILFNVETKEKKILPLPVQALSPDKKTAACLNFARWGVWRPGYGYAGVADPFAGQNKPEDDAVYLMDITSGAYKPAVNLAQIAHLTSDLDRRKDAPMWFNHLMFNTDGTRLVGLVRWWCPEAVDDVKNTTINIDGAVAERRHCLWMLNIGEDHPEIIVNDGLVSHAEWRDPDHILAWASSNLDEPHGYRVFNVMDKTNEVIGEDLLTEDGHLASCGRGLYI</sequence>